<sequence length="67" mass="8162">MDFSVQHNTYVDYMFFLCNLDHSPISSFHQYENMDFSVQHSEYCSSFDSFRRIFRMGILTTVKWFNI</sequence>
<protein>
    <submittedName>
        <fullName evidence="1">Uncharacterized protein</fullName>
    </submittedName>
</protein>
<reference evidence="1" key="1">
    <citation type="journal article" date="2023" name="G3 (Bethesda)">
        <title>A reference genome for the long-term kleptoplast-retaining sea slug Elysia crispata morphotype clarki.</title>
        <authorList>
            <person name="Eastman K.E."/>
            <person name="Pendleton A.L."/>
            <person name="Shaikh M.A."/>
            <person name="Suttiyut T."/>
            <person name="Ogas R."/>
            <person name="Tomko P."/>
            <person name="Gavelis G."/>
            <person name="Widhalm J.R."/>
            <person name="Wisecaver J.H."/>
        </authorList>
    </citation>
    <scope>NUCLEOTIDE SEQUENCE</scope>
    <source>
        <strain evidence="1">ECLA1</strain>
    </source>
</reference>
<keyword evidence="2" id="KW-1185">Reference proteome</keyword>
<name>A0AAE0YWH9_9GAST</name>
<dbReference type="EMBL" id="JAWDGP010005324">
    <property type="protein sequence ID" value="KAK3757811.1"/>
    <property type="molecule type" value="Genomic_DNA"/>
</dbReference>
<accession>A0AAE0YWH9</accession>
<evidence type="ECO:0000313" key="2">
    <source>
        <dbReference type="Proteomes" id="UP001283361"/>
    </source>
</evidence>
<dbReference type="AlphaFoldDB" id="A0AAE0YWH9"/>
<organism evidence="1 2">
    <name type="scientific">Elysia crispata</name>
    <name type="common">lettuce slug</name>
    <dbReference type="NCBI Taxonomy" id="231223"/>
    <lineage>
        <taxon>Eukaryota</taxon>
        <taxon>Metazoa</taxon>
        <taxon>Spiralia</taxon>
        <taxon>Lophotrochozoa</taxon>
        <taxon>Mollusca</taxon>
        <taxon>Gastropoda</taxon>
        <taxon>Heterobranchia</taxon>
        <taxon>Euthyneura</taxon>
        <taxon>Panpulmonata</taxon>
        <taxon>Sacoglossa</taxon>
        <taxon>Placobranchoidea</taxon>
        <taxon>Plakobranchidae</taxon>
        <taxon>Elysia</taxon>
    </lineage>
</organism>
<proteinExistence type="predicted"/>
<comment type="caution">
    <text evidence="1">The sequence shown here is derived from an EMBL/GenBank/DDBJ whole genome shotgun (WGS) entry which is preliminary data.</text>
</comment>
<gene>
    <name evidence="1" type="ORF">RRG08_036700</name>
</gene>
<dbReference type="Proteomes" id="UP001283361">
    <property type="component" value="Unassembled WGS sequence"/>
</dbReference>
<evidence type="ECO:0000313" key="1">
    <source>
        <dbReference type="EMBL" id="KAK3757811.1"/>
    </source>
</evidence>